<keyword evidence="2" id="KW-0812">Transmembrane</keyword>
<dbReference type="Pfam" id="PF00582">
    <property type="entry name" value="Usp"/>
    <property type="match status" value="1"/>
</dbReference>
<dbReference type="InterPro" id="IPR020846">
    <property type="entry name" value="MFS_dom"/>
</dbReference>
<dbReference type="SUPFAM" id="SSF103473">
    <property type="entry name" value="MFS general substrate transporter"/>
    <property type="match status" value="1"/>
</dbReference>
<dbReference type="KEGG" id="spav:Spa2297_01615"/>
<dbReference type="GeneID" id="91303564"/>
<dbReference type="CDD" id="cd17474">
    <property type="entry name" value="MFS_YfmO_like"/>
    <property type="match status" value="1"/>
</dbReference>
<dbReference type="PANTHER" id="PTHR43683">
    <property type="entry name" value="MULTIDRUG EFFLUX PROTEIN YFMO"/>
    <property type="match status" value="1"/>
</dbReference>
<proteinExistence type="predicted"/>
<dbReference type="Proteomes" id="UP000078468">
    <property type="component" value="Chromosome"/>
</dbReference>
<dbReference type="InterPro" id="IPR001958">
    <property type="entry name" value="Tet-R_TetA/multi-R_MdtG-like"/>
</dbReference>
<dbReference type="EMBL" id="CP015866">
    <property type="protein sequence ID" value="ANJ05791.1"/>
    <property type="molecule type" value="Genomic_DNA"/>
</dbReference>
<evidence type="ECO:0000256" key="1">
    <source>
        <dbReference type="ARBA" id="ARBA00004651"/>
    </source>
</evidence>
<reference evidence="5 6" key="1">
    <citation type="submission" date="2016-05" db="EMBL/GenBank/DDBJ databases">
        <title>Non-Contiguous Finished Genome Sequence of Streptomyces parvulus 2297 Integrated Site-Specifically with Actinophage R4.</title>
        <authorList>
            <person name="Nishizawa T."/>
            <person name="Miura T."/>
            <person name="Harada C."/>
            <person name="Guo Y."/>
            <person name="Narisawa K."/>
            <person name="Ohta H."/>
            <person name="Takahashi H."/>
            <person name="Shirai M."/>
        </authorList>
    </citation>
    <scope>NUCLEOTIDE SEQUENCE [LARGE SCALE GENOMIC DNA]</scope>
    <source>
        <strain evidence="5 6">2297</strain>
    </source>
</reference>
<dbReference type="RefSeq" id="WP_064726171.1">
    <property type="nucleotide sequence ID" value="NZ_BMRX01000020.1"/>
</dbReference>
<dbReference type="InterPro" id="IPR036259">
    <property type="entry name" value="MFS_trans_sf"/>
</dbReference>
<dbReference type="Gene3D" id="1.20.1250.20">
    <property type="entry name" value="MFS general substrate transporter like domains"/>
    <property type="match status" value="1"/>
</dbReference>
<dbReference type="Gene3D" id="3.40.50.12370">
    <property type="match status" value="1"/>
</dbReference>
<gene>
    <name evidence="5" type="ORF">Spa2297_01615</name>
</gene>
<dbReference type="AlphaFoldDB" id="A0A191USV4"/>
<evidence type="ECO:0000256" key="3">
    <source>
        <dbReference type="ARBA" id="ARBA00022989"/>
    </source>
</evidence>
<dbReference type="GO" id="GO:0022857">
    <property type="term" value="F:transmembrane transporter activity"/>
    <property type="evidence" value="ECO:0007669"/>
    <property type="project" value="InterPro"/>
</dbReference>
<dbReference type="Pfam" id="PF07690">
    <property type="entry name" value="MFS_1"/>
    <property type="match status" value="2"/>
</dbReference>
<dbReference type="PROSITE" id="PS50850">
    <property type="entry name" value="MFS"/>
    <property type="match status" value="1"/>
</dbReference>
<sequence length="578" mass="59410">MSAPHQEEGTRGTSAGPFRQPRAVWAVAFACVISFMGIGLVDPILPALADSLDATPSQVSLLFSSYLIVTAVAMLFVGWVSSRIGAKRTLVTGLAIIVVFAALAGSTDSINGIVGFRAGWGLGNALFIATSLAVIVASASGGFAGAIILYETALGLGIAVGPLLGGELGAISWRGPFFGVAVLMAVALVATLAFVPDLPRPQRRTSPVAPLRALRHRGLLTMGIMALLYNWGFFTMLGYAPYPMELDAHRLGLVFTAWGLLVAAFSVFFAPRLQARFGTAPVLYANLLGLGVVMTVIAAGVGSPATVVVAVIVSGAFIGINNTLTTQAVMLVSPVERPVASSAYGFLRFIGGGLAPYVAGKLADATDLGVPFYVGAATFLLAIPVLACGHRLLREAESGTGDGEPVTPSFTPVPANAPAGARPVVVAVGAHERAAVIVDSAARLARDTDSPLEVVHVRLTAVVEEQAVDTETEEEARRAVQAHLDRLGALGVAATGQVLGGVGDRAAAGRALARHAAEARARTVAVGRSPRGASAQFADGSFTSALTHAATCTVVLVDPDAEPRTLTARSLTELRAEA</sequence>
<keyword evidence="4" id="KW-0472">Membrane</keyword>
<dbReference type="InterPro" id="IPR006016">
    <property type="entry name" value="UspA"/>
</dbReference>
<dbReference type="PANTHER" id="PTHR43683:SF1">
    <property type="entry name" value="MULTIDRUG EFFLUX PROTEIN YFMO"/>
    <property type="match status" value="1"/>
</dbReference>
<dbReference type="InterPro" id="IPR011701">
    <property type="entry name" value="MFS"/>
</dbReference>
<evidence type="ECO:0000313" key="5">
    <source>
        <dbReference type="EMBL" id="ANJ05791.1"/>
    </source>
</evidence>
<evidence type="ECO:0000313" key="6">
    <source>
        <dbReference type="Proteomes" id="UP000078468"/>
    </source>
</evidence>
<protein>
    <submittedName>
        <fullName evidence="5">MFS transporter</fullName>
    </submittedName>
</protein>
<evidence type="ECO:0000256" key="4">
    <source>
        <dbReference type="ARBA" id="ARBA00023136"/>
    </source>
</evidence>
<organism evidence="5 6">
    <name type="scientific">Streptomyces parvulus</name>
    <dbReference type="NCBI Taxonomy" id="146923"/>
    <lineage>
        <taxon>Bacteria</taxon>
        <taxon>Bacillati</taxon>
        <taxon>Actinomycetota</taxon>
        <taxon>Actinomycetes</taxon>
        <taxon>Kitasatosporales</taxon>
        <taxon>Streptomycetaceae</taxon>
        <taxon>Streptomyces</taxon>
    </lineage>
</organism>
<keyword evidence="3" id="KW-1133">Transmembrane helix</keyword>
<dbReference type="InterPro" id="IPR053200">
    <property type="entry name" value="YfmO-like"/>
</dbReference>
<name>A0A191USV4_9ACTN</name>
<accession>A0A191USV4</accession>
<dbReference type="GO" id="GO:0005886">
    <property type="term" value="C:plasma membrane"/>
    <property type="evidence" value="ECO:0007669"/>
    <property type="project" value="UniProtKB-SubCell"/>
</dbReference>
<comment type="subcellular location">
    <subcellularLocation>
        <location evidence="1">Cell membrane</location>
        <topology evidence="1">Multi-pass membrane protein</topology>
    </subcellularLocation>
</comment>
<evidence type="ECO:0000256" key="2">
    <source>
        <dbReference type="ARBA" id="ARBA00022692"/>
    </source>
</evidence>
<dbReference type="PRINTS" id="PR01035">
    <property type="entry name" value="TCRTETA"/>
</dbReference>
<dbReference type="SUPFAM" id="SSF52402">
    <property type="entry name" value="Adenine nucleotide alpha hydrolases-like"/>
    <property type="match status" value="1"/>
</dbReference>